<dbReference type="RefSeq" id="WP_056130254.1">
    <property type="nucleotide sequence ID" value="NZ_JACBYE010000017.1"/>
</dbReference>
<dbReference type="Proteomes" id="UP000561011">
    <property type="component" value="Unassembled WGS sequence"/>
</dbReference>
<proteinExistence type="predicted"/>
<dbReference type="PROSITE" id="PS50110">
    <property type="entry name" value="RESPONSE_REGULATORY"/>
    <property type="match status" value="1"/>
</dbReference>
<dbReference type="Pfam" id="PF00072">
    <property type="entry name" value="Response_reg"/>
    <property type="match status" value="1"/>
</dbReference>
<dbReference type="SMART" id="SM00448">
    <property type="entry name" value="REC"/>
    <property type="match status" value="1"/>
</dbReference>
<dbReference type="SUPFAM" id="SSF52172">
    <property type="entry name" value="CheY-like"/>
    <property type="match status" value="1"/>
</dbReference>
<dbReference type="Gene3D" id="3.40.50.2300">
    <property type="match status" value="1"/>
</dbReference>
<organism evidence="4 5">
    <name type="scientific">Sanguibacter inulinus</name>
    <dbReference type="NCBI Taxonomy" id="60922"/>
    <lineage>
        <taxon>Bacteria</taxon>
        <taxon>Bacillati</taxon>
        <taxon>Actinomycetota</taxon>
        <taxon>Actinomycetes</taxon>
        <taxon>Micrococcales</taxon>
        <taxon>Sanguibacteraceae</taxon>
        <taxon>Sanguibacter</taxon>
    </lineage>
</organism>
<sequence>MSAPARVVIADDDADILGLVSIAARRAGVEIVGSFDNGDDAWQRIAQGDVDLAVLDISMPGLTGVEVAERIRADASLSQVRIIMVSASVYLLERQSAVLTGADTFVRKPFSPRTLSEIIRSMIGAPGDA</sequence>
<protein>
    <submittedName>
        <fullName evidence="4">Response regulator</fullName>
    </submittedName>
</protein>
<evidence type="ECO:0000256" key="2">
    <source>
        <dbReference type="PROSITE-ProRule" id="PRU00169"/>
    </source>
</evidence>
<feature type="modified residue" description="4-aspartylphosphate" evidence="2">
    <location>
        <position position="56"/>
    </location>
</feature>
<dbReference type="GO" id="GO:0000160">
    <property type="term" value="P:phosphorelay signal transduction system"/>
    <property type="evidence" value="ECO:0007669"/>
    <property type="project" value="InterPro"/>
</dbReference>
<evidence type="ECO:0000313" key="5">
    <source>
        <dbReference type="Proteomes" id="UP000561011"/>
    </source>
</evidence>
<feature type="domain" description="Response regulatory" evidence="3">
    <location>
        <begin position="6"/>
        <end position="123"/>
    </location>
</feature>
<dbReference type="InterPro" id="IPR001789">
    <property type="entry name" value="Sig_transdc_resp-reg_receiver"/>
</dbReference>
<evidence type="ECO:0000259" key="3">
    <source>
        <dbReference type="PROSITE" id="PS50110"/>
    </source>
</evidence>
<accession>A0A853ESQ4</accession>
<dbReference type="EMBL" id="JACBYE010000017">
    <property type="protein sequence ID" value="NYS93625.1"/>
    <property type="molecule type" value="Genomic_DNA"/>
</dbReference>
<evidence type="ECO:0000256" key="1">
    <source>
        <dbReference type="ARBA" id="ARBA00022553"/>
    </source>
</evidence>
<dbReference type="AlphaFoldDB" id="A0A853ESQ4"/>
<dbReference type="PANTHER" id="PTHR44591:SF3">
    <property type="entry name" value="RESPONSE REGULATORY DOMAIN-CONTAINING PROTEIN"/>
    <property type="match status" value="1"/>
</dbReference>
<evidence type="ECO:0000313" key="4">
    <source>
        <dbReference type="EMBL" id="NYS93625.1"/>
    </source>
</evidence>
<reference evidence="4 5" key="1">
    <citation type="submission" date="2020-07" db="EMBL/GenBank/DDBJ databases">
        <title>MOT database genomes.</title>
        <authorList>
            <person name="Joseph S."/>
            <person name="Aduse-Opoku J."/>
            <person name="Hashim A."/>
            <person name="Wade W."/>
            <person name="Curtis M."/>
        </authorList>
    </citation>
    <scope>NUCLEOTIDE SEQUENCE [LARGE SCALE GENOMIC DNA]</scope>
    <source>
        <strain evidence="4 5">DSM 100099</strain>
    </source>
</reference>
<dbReference type="PANTHER" id="PTHR44591">
    <property type="entry name" value="STRESS RESPONSE REGULATOR PROTEIN 1"/>
    <property type="match status" value="1"/>
</dbReference>
<dbReference type="InterPro" id="IPR050595">
    <property type="entry name" value="Bact_response_regulator"/>
</dbReference>
<dbReference type="InterPro" id="IPR011006">
    <property type="entry name" value="CheY-like_superfamily"/>
</dbReference>
<keyword evidence="5" id="KW-1185">Reference proteome</keyword>
<name>A0A853ESQ4_9MICO</name>
<comment type="caution">
    <text evidence="4">The sequence shown here is derived from an EMBL/GenBank/DDBJ whole genome shotgun (WGS) entry which is preliminary data.</text>
</comment>
<gene>
    <name evidence="4" type="ORF">HZZ10_08825</name>
</gene>
<keyword evidence="1 2" id="KW-0597">Phosphoprotein</keyword>